<dbReference type="GO" id="GO:0020037">
    <property type="term" value="F:heme binding"/>
    <property type="evidence" value="ECO:0007669"/>
    <property type="project" value="InterPro"/>
</dbReference>
<dbReference type="AlphaFoldDB" id="L8WHQ8"/>
<accession>L8WHQ8</accession>
<dbReference type="GO" id="GO:0016705">
    <property type="term" value="F:oxidoreductase activity, acting on paired donors, with incorporation or reduction of molecular oxygen"/>
    <property type="evidence" value="ECO:0007669"/>
    <property type="project" value="InterPro"/>
</dbReference>
<evidence type="ECO:0000256" key="6">
    <source>
        <dbReference type="ARBA" id="ARBA00023004"/>
    </source>
</evidence>
<dbReference type="OMA" id="YKEVAYK"/>
<dbReference type="PANTHER" id="PTHR46300:SF6">
    <property type="entry name" value="CYTOCHROME P450 2C30"/>
    <property type="match status" value="1"/>
</dbReference>
<dbReference type="InterPro" id="IPR001128">
    <property type="entry name" value="Cyt_P450"/>
</dbReference>
<keyword evidence="5" id="KW-0560">Oxidoreductase</keyword>
<protein>
    <submittedName>
        <fullName evidence="8">Cytochrome P450 domain-containing protein</fullName>
    </submittedName>
</protein>
<evidence type="ECO:0000256" key="4">
    <source>
        <dbReference type="ARBA" id="ARBA00022723"/>
    </source>
</evidence>
<proteinExistence type="inferred from homology"/>
<evidence type="ECO:0000256" key="3">
    <source>
        <dbReference type="ARBA" id="ARBA00022617"/>
    </source>
</evidence>
<keyword evidence="6" id="KW-0408">Iron</keyword>
<comment type="cofactor">
    <cofactor evidence="1">
        <name>heme</name>
        <dbReference type="ChEBI" id="CHEBI:30413"/>
    </cofactor>
</comment>
<evidence type="ECO:0000256" key="5">
    <source>
        <dbReference type="ARBA" id="ARBA00023002"/>
    </source>
</evidence>
<dbReference type="Pfam" id="PF00067">
    <property type="entry name" value="p450"/>
    <property type="match status" value="1"/>
</dbReference>
<dbReference type="GO" id="GO:0005506">
    <property type="term" value="F:iron ion binding"/>
    <property type="evidence" value="ECO:0007669"/>
    <property type="project" value="InterPro"/>
</dbReference>
<evidence type="ECO:0000313" key="8">
    <source>
        <dbReference type="EMBL" id="ELU35909.1"/>
    </source>
</evidence>
<dbReference type="OrthoDB" id="1055148at2759"/>
<dbReference type="GO" id="GO:0004497">
    <property type="term" value="F:monooxygenase activity"/>
    <property type="evidence" value="ECO:0007669"/>
    <property type="project" value="UniProtKB-KW"/>
</dbReference>
<dbReference type="EMBL" id="AFRT01004882">
    <property type="protein sequence ID" value="ELU35909.1"/>
    <property type="molecule type" value="Genomic_DNA"/>
</dbReference>
<keyword evidence="9" id="KW-1185">Reference proteome</keyword>
<evidence type="ECO:0000256" key="2">
    <source>
        <dbReference type="ARBA" id="ARBA00010617"/>
    </source>
</evidence>
<reference evidence="8 9" key="1">
    <citation type="journal article" date="2013" name="Nat. Commun.">
        <title>The evolution and pathogenic mechanisms of the rice sheath blight pathogen.</title>
        <authorList>
            <person name="Zheng A."/>
            <person name="Lin R."/>
            <person name="Xu L."/>
            <person name="Qin P."/>
            <person name="Tang C."/>
            <person name="Ai P."/>
            <person name="Zhang D."/>
            <person name="Liu Y."/>
            <person name="Sun Z."/>
            <person name="Feng H."/>
            <person name="Wang Y."/>
            <person name="Chen Y."/>
            <person name="Liang X."/>
            <person name="Fu R."/>
            <person name="Li Q."/>
            <person name="Zhang J."/>
            <person name="Yu X."/>
            <person name="Xie Z."/>
            <person name="Ding L."/>
            <person name="Guan P."/>
            <person name="Tang J."/>
            <person name="Liang Y."/>
            <person name="Wang S."/>
            <person name="Deng Q."/>
            <person name="Li S."/>
            <person name="Zhu J."/>
            <person name="Wang L."/>
            <person name="Liu H."/>
            <person name="Li P."/>
        </authorList>
    </citation>
    <scope>NUCLEOTIDE SEQUENCE [LARGE SCALE GENOMIC DNA]</scope>
    <source>
        <strain evidence="9">AG-1 IA</strain>
    </source>
</reference>
<comment type="similarity">
    <text evidence="2">Belongs to the cytochrome P450 family.</text>
</comment>
<dbReference type="PANTHER" id="PTHR46300">
    <property type="entry name" value="P450, PUTATIVE (EUROFUNG)-RELATED-RELATED"/>
    <property type="match status" value="1"/>
</dbReference>
<evidence type="ECO:0000256" key="7">
    <source>
        <dbReference type="ARBA" id="ARBA00023033"/>
    </source>
</evidence>
<evidence type="ECO:0000313" key="9">
    <source>
        <dbReference type="Proteomes" id="UP000011668"/>
    </source>
</evidence>
<dbReference type="InterPro" id="IPR036396">
    <property type="entry name" value="Cyt_P450_sf"/>
</dbReference>
<keyword evidence="3" id="KW-0349">Heme</keyword>
<dbReference type="Gene3D" id="1.10.630.10">
    <property type="entry name" value="Cytochrome P450"/>
    <property type="match status" value="1"/>
</dbReference>
<keyword evidence="7" id="KW-0503">Monooxygenase</keyword>
<dbReference type="InterPro" id="IPR050364">
    <property type="entry name" value="Cytochrome_P450_fung"/>
</dbReference>
<dbReference type="HOGENOM" id="CLU_001570_21_1_1"/>
<organism evidence="8 9">
    <name type="scientific">Thanatephorus cucumeris (strain AG1-IA)</name>
    <name type="common">Rice sheath blight fungus</name>
    <name type="synonym">Rhizoctonia solani</name>
    <dbReference type="NCBI Taxonomy" id="983506"/>
    <lineage>
        <taxon>Eukaryota</taxon>
        <taxon>Fungi</taxon>
        <taxon>Dikarya</taxon>
        <taxon>Basidiomycota</taxon>
        <taxon>Agaricomycotina</taxon>
        <taxon>Agaricomycetes</taxon>
        <taxon>Cantharellales</taxon>
        <taxon>Ceratobasidiaceae</taxon>
        <taxon>Rhizoctonia</taxon>
        <taxon>Rhizoctonia solani AG-1</taxon>
    </lineage>
</organism>
<sequence>MAVIPAAVTLVIVCTVLALTYKWQYRKQNPPLPPSPQGNPIIGHIQHMPTEYKEVAYKAWGDKLGSIVSVKLLGQPIVVLNTVEDANELLVKQALYYSNCFQIPMLASPRL</sequence>
<dbReference type="SUPFAM" id="SSF48264">
    <property type="entry name" value="Cytochrome P450"/>
    <property type="match status" value="1"/>
</dbReference>
<dbReference type="Proteomes" id="UP000011668">
    <property type="component" value="Unassembled WGS sequence"/>
</dbReference>
<keyword evidence="4" id="KW-0479">Metal-binding</keyword>
<name>L8WHQ8_THACA</name>
<gene>
    <name evidence="8" type="ORF">AG1IA_10060</name>
</gene>
<comment type="caution">
    <text evidence="8">The sequence shown here is derived from an EMBL/GenBank/DDBJ whole genome shotgun (WGS) entry which is preliminary data.</text>
</comment>
<dbReference type="STRING" id="983506.L8WHQ8"/>
<evidence type="ECO:0000256" key="1">
    <source>
        <dbReference type="ARBA" id="ARBA00001971"/>
    </source>
</evidence>